<accession>A0A455JKG4</accession>
<sequence>MVTVVTCADRRGAFPRACADAPAPVWRFLAEQCRALAAGRLGTPVLVVDRALLAAAAAAAAGAARPPPRLAYVDTAPLARAARPAAAAAAAEWVSVVDGYNLLNRGGAGARPFHLWVLGAADLFAPVLAHVAAKTRLVYAQLDCAFAGAAWPLPRRGPAVAGAWPPYETPALAELRAAGAFVRMVYEVVEPRGEGGAPARPSHGGRGGAPRCALL</sequence>
<gene>
    <name evidence="2" type="primary">US2</name>
</gene>
<organism evidence="2 3">
    <name type="scientific">Cervid alphaherpesvirus 2</name>
    <dbReference type="NCBI Taxonomy" id="365327"/>
    <lineage>
        <taxon>Viruses</taxon>
        <taxon>Duplodnaviria</taxon>
        <taxon>Heunggongvirae</taxon>
        <taxon>Peploviricota</taxon>
        <taxon>Herviviricetes</taxon>
        <taxon>Herpesvirales</taxon>
        <taxon>Orthoherpesviridae</taxon>
        <taxon>Alphaherpesvirinae</taxon>
        <taxon>Varicellovirus</taxon>
        <taxon>Varicellovirus cervidalpha2</taxon>
    </lineage>
</organism>
<evidence type="ECO:0000313" key="3">
    <source>
        <dbReference type="Proteomes" id="UP000326033"/>
    </source>
</evidence>
<protein>
    <submittedName>
        <fullName evidence="2">Virion protein US2</fullName>
    </submittedName>
</protein>
<dbReference type="GeneID" id="80531975"/>
<dbReference type="EMBL" id="MH036943">
    <property type="protein sequence ID" value="AVT50785.1"/>
    <property type="molecule type" value="Genomic_DNA"/>
</dbReference>
<evidence type="ECO:0000313" key="2">
    <source>
        <dbReference type="EMBL" id="AVT50785.1"/>
    </source>
</evidence>
<reference evidence="2 3" key="1">
    <citation type="submission" date="2018-03" db="EMBL/GenBank/DDBJ databases">
        <title>Cervid herpesvirus genomes.</title>
        <authorList>
            <person name="Das Neves C.G."/>
            <person name="Davison A.J."/>
        </authorList>
    </citation>
    <scope>NUCLEOTIDE SEQUENCE [LARGE SCALE GENOMIC DNA]</scope>
    <source>
        <strain evidence="2 3">Norway</strain>
    </source>
</reference>
<name>A0A455JKG4_9ALPH</name>
<dbReference type="KEGG" id="vg:80531975"/>
<evidence type="ECO:0000256" key="1">
    <source>
        <dbReference type="SAM" id="MobiDB-lite"/>
    </source>
</evidence>
<dbReference type="RefSeq" id="YP_010794961.1">
    <property type="nucleotide sequence ID" value="NC_075563.1"/>
</dbReference>
<keyword evidence="3" id="KW-1185">Reference proteome</keyword>
<dbReference type="InterPro" id="IPR003485">
    <property type="entry name" value="Herpes_US2_varicellovirus"/>
</dbReference>
<dbReference type="Proteomes" id="UP000326033">
    <property type="component" value="Segment"/>
</dbReference>
<proteinExistence type="predicted"/>
<feature type="region of interest" description="Disordered" evidence="1">
    <location>
        <begin position="193"/>
        <end position="215"/>
    </location>
</feature>
<dbReference type="Pfam" id="PF02476">
    <property type="entry name" value="US2"/>
    <property type="match status" value="1"/>
</dbReference>